<accession>A0A1I2C084</accession>
<keyword evidence="4" id="KW-1185">Reference proteome</keyword>
<dbReference type="OrthoDB" id="9771073at2"/>
<dbReference type="STRING" id="1045775.SAMN05216378_3733"/>
<dbReference type="InterPro" id="IPR001509">
    <property type="entry name" value="Epimerase_deHydtase"/>
</dbReference>
<dbReference type="Proteomes" id="UP000198855">
    <property type="component" value="Unassembled WGS sequence"/>
</dbReference>
<comment type="similarity">
    <text evidence="1">Belongs to the NAD(P)-dependent epimerase/dehydratase family.</text>
</comment>
<sequence length="297" mass="33096">MHKVAVTGATGWIGRYVVARLLEKGYEVHATYRTAPLPTGGVWHQVNLLNGDEVIRFTEEVRPDSLIHLAWDAIPPKCYRSIINYEWTRSSMTLIHHFALNGGKRVVVAGTGAEYAWGEGMLSEYASPDSYANAYAASKNSLRIWLESYAEAAGFSAAWGRLFHMYGPHDPGNRLVASMIKALLNKQEAYCQYGILYRDYLYIEDAANALVALFESGSEGTVNIAAGHSIQLQQLVREIGSILGSEEKIRFGEELPTEPIFIGADISRLVNEVQWKPAYSLAEGLKRTMKWYADQAD</sequence>
<dbReference type="RefSeq" id="WP_091187959.1">
    <property type="nucleotide sequence ID" value="NZ_FOMT01000003.1"/>
</dbReference>
<dbReference type="InterPro" id="IPR036291">
    <property type="entry name" value="NAD(P)-bd_dom_sf"/>
</dbReference>
<dbReference type="PANTHER" id="PTHR43000">
    <property type="entry name" value="DTDP-D-GLUCOSE 4,6-DEHYDRATASE-RELATED"/>
    <property type="match status" value="1"/>
</dbReference>
<evidence type="ECO:0000256" key="1">
    <source>
        <dbReference type="ARBA" id="ARBA00007637"/>
    </source>
</evidence>
<dbReference type="Pfam" id="PF01370">
    <property type="entry name" value="Epimerase"/>
    <property type="match status" value="1"/>
</dbReference>
<gene>
    <name evidence="3" type="ORF">SAMN05216378_3733</name>
</gene>
<name>A0A1I2C084_9BACL</name>
<dbReference type="EMBL" id="FOMT01000003">
    <property type="protein sequence ID" value="SFE61592.1"/>
    <property type="molecule type" value="Genomic_DNA"/>
</dbReference>
<evidence type="ECO:0000259" key="2">
    <source>
        <dbReference type="Pfam" id="PF01370"/>
    </source>
</evidence>
<feature type="domain" description="NAD-dependent epimerase/dehydratase" evidence="2">
    <location>
        <begin position="4"/>
        <end position="225"/>
    </location>
</feature>
<dbReference type="SUPFAM" id="SSF51735">
    <property type="entry name" value="NAD(P)-binding Rossmann-fold domains"/>
    <property type="match status" value="1"/>
</dbReference>
<dbReference type="AlphaFoldDB" id="A0A1I2C084"/>
<protein>
    <submittedName>
        <fullName evidence="3">Nucleoside-diphosphate-sugar epimerase</fullName>
    </submittedName>
</protein>
<dbReference type="Gene3D" id="3.40.50.720">
    <property type="entry name" value="NAD(P)-binding Rossmann-like Domain"/>
    <property type="match status" value="1"/>
</dbReference>
<evidence type="ECO:0000313" key="3">
    <source>
        <dbReference type="EMBL" id="SFE61592.1"/>
    </source>
</evidence>
<organism evidence="3 4">
    <name type="scientific">Paenibacillus catalpae</name>
    <dbReference type="NCBI Taxonomy" id="1045775"/>
    <lineage>
        <taxon>Bacteria</taxon>
        <taxon>Bacillati</taxon>
        <taxon>Bacillota</taxon>
        <taxon>Bacilli</taxon>
        <taxon>Bacillales</taxon>
        <taxon>Paenibacillaceae</taxon>
        <taxon>Paenibacillus</taxon>
    </lineage>
</organism>
<evidence type="ECO:0000313" key="4">
    <source>
        <dbReference type="Proteomes" id="UP000198855"/>
    </source>
</evidence>
<reference evidence="4" key="1">
    <citation type="submission" date="2016-10" db="EMBL/GenBank/DDBJ databases">
        <authorList>
            <person name="Varghese N."/>
            <person name="Submissions S."/>
        </authorList>
    </citation>
    <scope>NUCLEOTIDE SEQUENCE [LARGE SCALE GENOMIC DNA]</scope>
    <source>
        <strain evidence="4">CGMCC 1.10784</strain>
    </source>
</reference>
<proteinExistence type="inferred from homology"/>